<comment type="pathway">
    <text evidence="3 9">Amino-acid biosynthesis; L-histidine biosynthesis; L-histidine from 5-phospho-alpha-D-ribose 1-diphosphate: step 4/9.</text>
</comment>
<comment type="catalytic activity">
    <reaction evidence="1 9">
        <text>1-(5-phospho-beta-D-ribosyl)-5-[(5-phospho-beta-D-ribosylamino)methylideneamino]imidazole-4-carboxamide = 5-[(5-phospho-1-deoxy-D-ribulos-1-ylimino)methylamino]-1-(5-phospho-beta-D-ribosyl)imidazole-4-carboxamide</text>
        <dbReference type="Rhea" id="RHEA:15469"/>
        <dbReference type="ChEBI" id="CHEBI:58435"/>
        <dbReference type="ChEBI" id="CHEBI:58525"/>
        <dbReference type="EC" id="5.3.1.16"/>
    </reaction>
</comment>
<evidence type="ECO:0000256" key="4">
    <source>
        <dbReference type="ARBA" id="ARBA00009667"/>
    </source>
</evidence>
<keyword evidence="5 9" id="KW-0963">Cytoplasm</keyword>
<evidence type="ECO:0000256" key="2">
    <source>
        <dbReference type="ARBA" id="ARBA00004496"/>
    </source>
</evidence>
<evidence type="ECO:0000256" key="6">
    <source>
        <dbReference type="ARBA" id="ARBA00022605"/>
    </source>
</evidence>
<proteinExistence type="inferred from homology"/>
<dbReference type="InterPro" id="IPR006062">
    <property type="entry name" value="His_biosynth"/>
</dbReference>
<dbReference type="GO" id="GO:0005737">
    <property type="term" value="C:cytoplasm"/>
    <property type="evidence" value="ECO:0007669"/>
    <property type="project" value="UniProtKB-SubCell"/>
</dbReference>
<dbReference type="OrthoDB" id="9807749at2"/>
<dbReference type="GO" id="GO:0000105">
    <property type="term" value="P:L-histidine biosynthetic process"/>
    <property type="evidence" value="ECO:0007669"/>
    <property type="project" value="UniProtKB-UniRule"/>
</dbReference>
<gene>
    <name evidence="9" type="primary">hisA</name>
    <name evidence="11" type="ORF">SAMN05421780_11143</name>
</gene>
<dbReference type="Pfam" id="PF00977">
    <property type="entry name" value="His_biosynth"/>
    <property type="match status" value="1"/>
</dbReference>
<accession>A0A1I1MPR6</accession>
<dbReference type="InterPro" id="IPR011060">
    <property type="entry name" value="RibuloseP-bd_barrel"/>
</dbReference>
<evidence type="ECO:0000313" key="12">
    <source>
        <dbReference type="Proteomes" id="UP000199514"/>
    </source>
</evidence>
<dbReference type="EC" id="5.3.1.16" evidence="9"/>
<evidence type="ECO:0000256" key="9">
    <source>
        <dbReference type="HAMAP-Rule" id="MF_01014"/>
    </source>
</evidence>
<dbReference type="UniPathway" id="UPA00031">
    <property type="reaction ID" value="UER00009"/>
</dbReference>
<dbReference type="GO" id="GO:0003949">
    <property type="term" value="F:1-(5-phosphoribosyl)-5-[(5-phosphoribosylamino)methylideneamino]imidazole-4-carboxamide isomerase activity"/>
    <property type="evidence" value="ECO:0007669"/>
    <property type="project" value="UniProtKB-UniRule"/>
</dbReference>
<protein>
    <recommendedName>
        <fullName evidence="9">1-(5-phosphoribosyl)-5-[(5-phosphoribosylamino)methylideneamino] imidazole-4-carboxamide isomerase</fullName>
        <ecNumber evidence="9">5.3.1.16</ecNumber>
    </recommendedName>
    <alternativeName>
        <fullName evidence="9">Phosphoribosylformimino-5-aminoimidazole carboxamide ribotide isomerase</fullName>
    </alternativeName>
</protein>
<dbReference type="InterPro" id="IPR044524">
    <property type="entry name" value="Isoase_HisA-like"/>
</dbReference>
<evidence type="ECO:0000256" key="3">
    <source>
        <dbReference type="ARBA" id="ARBA00005133"/>
    </source>
</evidence>
<dbReference type="SUPFAM" id="SSF51366">
    <property type="entry name" value="Ribulose-phoshate binding barrel"/>
    <property type="match status" value="1"/>
</dbReference>
<keyword evidence="12" id="KW-1185">Reference proteome</keyword>
<evidence type="ECO:0000256" key="7">
    <source>
        <dbReference type="ARBA" id="ARBA00023102"/>
    </source>
</evidence>
<dbReference type="RefSeq" id="WP_091515585.1">
    <property type="nucleotide sequence ID" value="NZ_FOLE01000011.1"/>
</dbReference>
<evidence type="ECO:0000256" key="1">
    <source>
        <dbReference type="ARBA" id="ARBA00000901"/>
    </source>
</evidence>
<dbReference type="Proteomes" id="UP000199514">
    <property type="component" value="Unassembled WGS sequence"/>
</dbReference>
<comment type="caution">
    <text evidence="9">Lacks conserved residue(s) required for the propagation of feature annotation.</text>
</comment>
<evidence type="ECO:0000313" key="11">
    <source>
        <dbReference type="EMBL" id="SFC87464.1"/>
    </source>
</evidence>
<keyword evidence="8 9" id="KW-0413">Isomerase</keyword>
<keyword evidence="6 9" id="KW-0028">Amino-acid biosynthesis</keyword>
<dbReference type="STRING" id="927664.SAMN05421780_11143"/>
<dbReference type="GO" id="GO:0000162">
    <property type="term" value="P:L-tryptophan biosynthetic process"/>
    <property type="evidence" value="ECO:0007669"/>
    <property type="project" value="TreeGrafter"/>
</dbReference>
<dbReference type="InterPro" id="IPR013785">
    <property type="entry name" value="Aldolase_TIM"/>
</dbReference>
<dbReference type="PANTHER" id="PTHR43090">
    <property type="entry name" value="1-(5-PHOSPHORIBOSYL)-5-[(5-PHOSPHORIBOSYLAMINO)METHYLIDENEAMINO] IMIDAZOLE-4-CARBOXAMIDE ISOMERASE"/>
    <property type="match status" value="1"/>
</dbReference>
<dbReference type="InterPro" id="IPR023016">
    <property type="entry name" value="HisA/PriA"/>
</dbReference>
<dbReference type="AlphaFoldDB" id="A0A1I1MPR6"/>
<dbReference type="Gene3D" id="3.20.20.70">
    <property type="entry name" value="Aldolase class I"/>
    <property type="match status" value="1"/>
</dbReference>
<feature type="active site" description="Proton donor" evidence="9">
    <location>
        <position position="131"/>
    </location>
</feature>
<reference evidence="11 12" key="1">
    <citation type="submission" date="2016-10" db="EMBL/GenBank/DDBJ databases">
        <authorList>
            <person name="de Groot N.N."/>
        </authorList>
    </citation>
    <scope>NUCLEOTIDE SEQUENCE [LARGE SCALE GENOMIC DNA]</scope>
    <source>
        <strain evidence="11 12">DSM 6793</strain>
    </source>
</reference>
<comment type="similarity">
    <text evidence="4 9 10">Belongs to the HisA/HisF family.</text>
</comment>
<evidence type="ECO:0000256" key="10">
    <source>
        <dbReference type="RuleBase" id="RU003657"/>
    </source>
</evidence>
<evidence type="ECO:0000256" key="8">
    <source>
        <dbReference type="ARBA" id="ARBA00023235"/>
    </source>
</evidence>
<comment type="subcellular location">
    <subcellularLocation>
        <location evidence="2 9">Cytoplasm</location>
    </subcellularLocation>
</comment>
<dbReference type="EMBL" id="FOLE01000011">
    <property type="protein sequence ID" value="SFC87464.1"/>
    <property type="molecule type" value="Genomic_DNA"/>
</dbReference>
<evidence type="ECO:0000256" key="5">
    <source>
        <dbReference type="ARBA" id="ARBA00022490"/>
    </source>
</evidence>
<sequence>MIQVVPTISIVDGKVAKLSSSATLNAALYEKSPLDLAKYFEDHGMKRLHFVDLDGAEQQSVVNYQTLQVIAGHTNLNINFSGGIRTDGGIQLALENGAKTVTIATMAAKHPDVFMSWLISFGRDKLVLGADTTSEGLIKINNWHQTTNINTFDHIQYYYDRGVQFLKCTDVTRDGVLEGPNFELYEKVVKMFPNMRVVASGGVRSVADIEKLNELGVWAVVVAKAFYEDRIMMKDLSKFLA</sequence>
<dbReference type="PANTHER" id="PTHR43090:SF2">
    <property type="entry name" value="1-(5-PHOSPHORIBOSYL)-5-[(5-PHOSPHORIBOSYLAMINO)METHYLIDENEAMINO] IMIDAZOLE-4-CARBOXAMIDE ISOMERASE"/>
    <property type="match status" value="1"/>
</dbReference>
<keyword evidence="7 9" id="KW-0368">Histidine biosynthesis</keyword>
<organism evidence="11 12">
    <name type="scientific">Flexibacter flexilis DSM 6793</name>
    <dbReference type="NCBI Taxonomy" id="927664"/>
    <lineage>
        <taxon>Bacteria</taxon>
        <taxon>Pseudomonadati</taxon>
        <taxon>Bacteroidota</taxon>
        <taxon>Cytophagia</taxon>
        <taxon>Cytophagales</taxon>
        <taxon>Flexibacteraceae</taxon>
        <taxon>Flexibacter</taxon>
    </lineage>
</organism>
<name>A0A1I1MPR6_9BACT</name>
<dbReference type="HAMAP" id="MF_01014">
    <property type="entry name" value="HisA"/>
    <property type="match status" value="1"/>
</dbReference>